<organism evidence="7 8">
    <name type="scientific">Cladophialophora psammophila CBS 110553</name>
    <dbReference type="NCBI Taxonomy" id="1182543"/>
    <lineage>
        <taxon>Eukaryota</taxon>
        <taxon>Fungi</taxon>
        <taxon>Dikarya</taxon>
        <taxon>Ascomycota</taxon>
        <taxon>Pezizomycotina</taxon>
        <taxon>Eurotiomycetes</taxon>
        <taxon>Chaetothyriomycetidae</taxon>
        <taxon>Chaetothyriales</taxon>
        <taxon>Herpotrichiellaceae</taxon>
        <taxon>Cladophialophora</taxon>
    </lineage>
</organism>
<evidence type="ECO:0000256" key="4">
    <source>
        <dbReference type="ARBA" id="ARBA00023242"/>
    </source>
</evidence>
<protein>
    <recommendedName>
        <fullName evidence="6">Xylanolytic transcriptional activator regulatory domain-containing protein</fullName>
    </recommendedName>
</protein>
<evidence type="ECO:0000313" key="8">
    <source>
        <dbReference type="Proteomes" id="UP000019471"/>
    </source>
</evidence>
<dbReference type="GeneID" id="19191526"/>
<feature type="domain" description="Xylanolytic transcriptional activator regulatory" evidence="6">
    <location>
        <begin position="383"/>
        <end position="457"/>
    </location>
</feature>
<keyword evidence="8" id="KW-1185">Reference proteome</keyword>
<feature type="region of interest" description="Disordered" evidence="5">
    <location>
        <begin position="1"/>
        <end position="23"/>
    </location>
</feature>
<accession>W9WNG6</accession>
<evidence type="ECO:0000256" key="2">
    <source>
        <dbReference type="ARBA" id="ARBA00023125"/>
    </source>
</evidence>
<dbReference type="InterPro" id="IPR051127">
    <property type="entry name" value="Fungal_SecMet_Regulators"/>
</dbReference>
<dbReference type="GO" id="GO:0006351">
    <property type="term" value="P:DNA-templated transcription"/>
    <property type="evidence" value="ECO:0007669"/>
    <property type="project" value="InterPro"/>
</dbReference>
<keyword evidence="2" id="KW-0238">DNA-binding</keyword>
<dbReference type="GO" id="GO:0000978">
    <property type="term" value="F:RNA polymerase II cis-regulatory region sequence-specific DNA binding"/>
    <property type="evidence" value="ECO:0007669"/>
    <property type="project" value="TreeGrafter"/>
</dbReference>
<dbReference type="Proteomes" id="UP000019471">
    <property type="component" value="Unassembled WGS sequence"/>
</dbReference>
<keyword evidence="4" id="KW-0539">Nucleus</keyword>
<evidence type="ECO:0000313" key="7">
    <source>
        <dbReference type="EMBL" id="EXJ69747.1"/>
    </source>
</evidence>
<evidence type="ECO:0000256" key="5">
    <source>
        <dbReference type="SAM" id="MobiDB-lite"/>
    </source>
</evidence>
<name>W9WNG6_9EURO</name>
<dbReference type="SMART" id="SM00906">
    <property type="entry name" value="Fungal_trans"/>
    <property type="match status" value="1"/>
</dbReference>
<evidence type="ECO:0000256" key="3">
    <source>
        <dbReference type="ARBA" id="ARBA00023163"/>
    </source>
</evidence>
<dbReference type="AlphaFoldDB" id="W9WNG6"/>
<reference evidence="7 8" key="1">
    <citation type="submission" date="2013-03" db="EMBL/GenBank/DDBJ databases">
        <title>The Genome Sequence of Cladophialophora psammophila CBS 110553.</title>
        <authorList>
            <consortium name="The Broad Institute Genomics Platform"/>
            <person name="Cuomo C."/>
            <person name="de Hoog S."/>
            <person name="Gorbushina A."/>
            <person name="Walker B."/>
            <person name="Young S.K."/>
            <person name="Zeng Q."/>
            <person name="Gargeya S."/>
            <person name="Fitzgerald M."/>
            <person name="Haas B."/>
            <person name="Abouelleil A."/>
            <person name="Allen A.W."/>
            <person name="Alvarado L."/>
            <person name="Arachchi H.M."/>
            <person name="Berlin A.M."/>
            <person name="Chapman S.B."/>
            <person name="Gainer-Dewar J."/>
            <person name="Goldberg J."/>
            <person name="Griggs A."/>
            <person name="Gujja S."/>
            <person name="Hansen M."/>
            <person name="Howarth C."/>
            <person name="Imamovic A."/>
            <person name="Ireland A."/>
            <person name="Larimer J."/>
            <person name="McCowan C."/>
            <person name="Murphy C."/>
            <person name="Pearson M."/>
            <person name="Poon T.W."/>
            <person name="Priest M."/>
            <person name="Roberts A."/>
            <person name="Saif S."/>
            <person name="Shea T."/>
            <person name="Sisk P."/>
            <person name="Sykes S."/>
            <person name="Wortman J."/>
            <person name="Nusbaum C."/>
            <person name="Birren B."/>
        </authorList>
    </citation>
    <scope>NUCLEOTIDE SEQUENCE [LARGE SCALE GENOMIC DNA]</scope>
    <source>
        <strain evidence="7 8">CBS 110553</strain>
    </source>
</reference>
<dbReference type="eggNOG" id="ENOG502STHM">
    <property type="taxonomic scope" value="Eukaryota"/>
</dbReference>
<dbReference type="OrthoDB" id="4320670at2759"/>
<dbReference type="PANTHER" id="PTHR47424">
    <property type="entry name" value="REGULATORY PROTEIN GAL4"/>
    <property type="match status" value="1"/>
</dbReference>
<proteinExistence type="predicted"/>
<keyword evidence="3" id="KW-0804">Transcription</keyword>
<dbReference type="GO" id="GO:0000435">
    <property type="term" value="P:positive regulation of transcription from RNA polymerase II promoter by galactose"/>
    <property type="evidence" value="ECO:0007669"/>
    <property type="project" value="TreeGrafter"/>
</dbReference>
<dbReference type="Pfam" id="PF04082">
    <property type="entry name" value="Fungal_trans"/>
    <property type="match status" value="1"/>
</dbReference>
<dbReference type="GO" id="GO:0008270">
    <property type="term" value="F:zinc ion binding"/>
    <property type="evidence" value="ECO:0007669"/>
    <property type="project" value="InterPro"/>
</dbReference>
<dbReference type="InterPro" id="IPR007219">
    <property type="entry name" value="XnlR_reg_dom"/>
</dbReference>
<dbReference type="RefSeq" id="XP_007745599.1">
    <property type="nucleotide sequence ID" value="XM_007747409.1"/>
</dbReference>
<keyword evidence="1" id="KW-0805">Transcription regulation</keyword>
<sequence>MDQAALVARGGPQSASPKPKTRGKYISKACIPCRQSKTKVRERISFISPRSGWSAHEHVLTHYRSVLEAPFAKIAGVKTKHAPILPVPEFGNSREVQFPASVPVLRRTGELFCAVVVFSTIPLTYPMLMARLPLPETVDITPDEPISHNTGSMLDRLKSLEQHVDRMDKAFHAGSAAQPDDAEAPLDTEIFAPSPPDHSRAASLSSHINALKKLLLPALPLTQQAPHSAEGDRQCSEQLVTKQYLRNCPSLTRLKFLVGLYFEHLSPFFPCLDEGEFMQRWAQIENDLIHDGNSLCLLVRPSSRTFLMSMCLVLAVATYLDPCSHGEDQPSTLPGWKYVLMAEHIAESDRGHSPWLLTPDVDLMRYYVLKAMYMIHTEKLTAASHAIGTAVHLAFALSLNDESTWNDCRSEATTDARRRLWWTLFYMDRRIAQKCWRPYLIRESEFRVDDFANTTETAASIRTANCDNGSDTESHVRTTNRVLSSQYVQTKINWARLWALVWDSLFAVRPTSTGRDKQEEIEILDARILHSQRKTHESLRWDTSILPNYLAAGEPEAQVRARLVTYVRINLLRLLIRQSWKHTTAIDARESRVCIELASDTIEAILAYMASRTNPIPFGLNAVECVVECICHLVPHVTITSSSRNWSSGDDVPMSSLTRAIEFLQNLSTTLGAARRALDALGEIVDRGWLGVFRSNSEPELDYYTLLFQGTAKGGGDSGGPGPFDELFSLEWSEACRSTMDKASFI</sequence>
<dbReference type="STRING" id="1182543.W9WNG6"/>
<gene>
    <name evidence="7" type="ORF">A1O5_06818</name>
</gene>
<dbReference type="GO" id="GO:0000981">
    <property type="term" value="F:DNA-binding transcription factor activity, RNA polymerase II-specific"/>
    <property type="evidence" value="ECO:0007669"/>
    <property type="project" value="TreeGrafter"/>
</dbReference>
<evidence type="ECO:0000256" key="1">
    <source>
        <dbReference type="ARBA" id="ARBA00023015"/>
    </source>
</evidence>
<dbReference type="PANTHER" id="PTHR47424:SF3">
    <property type="entry name" value="REGULATORY PROTEIN GAL4"/>
    <property type="match status" value="1"/>
</dbReference>
<comment type="caution">
    <text evidence="7">The sequence shown here is derived from an EMBL/GenBank/DDBJ whole genome shotgun (WGS) entry which is preliminary data.</text>
</comment>
<dbReference type="EMBL" id="AMGX01000010">
    <property type="protein sequence ID" value="EXJ69747.1"/>
    <property type="molecule type" value="Genomic_DNA"/>
</dbReference>
<dbReference type="GO" id="GO:0005634">
    <property type="term" value="C:nucleus"/>
    <property type="evidence" value="ECO:0007669"/>
    <property type="project" value="TreeGrafter"/>
</dbReference>
<dbReference type="HOGENOM" id="CLU_442109_0_0_1"/>
<evidence type="ECO:0000259" key="6">
    <source>
        <dbReference type="SMART" id="SM00906"/>
    </source>
</evidence>
<dbReference type="CDD" id="cd12148">
    <property type="entry name" value="fungal_TF_MHR"/>
    <property type="match status" value="1"/>
</dbReference>